<accession>A0A3N4I060</accession>
<evidence type="ECO:0000313" key="2">
    <source>
        <dbReference type="EMBL" id="RPA79505.1"/>
    </source>
</evidence>
<protein>
    <submittedName>
        <fullName evidence="2">Uncharacterized protein</fullName>
    </submittedName>
</protein>
<dbReference type="Proteomes" id="UP000275078">
    <property type="component" value="Unassembled WGS sequence"/>
</dbReference>
<dbReference type="EMBL" id="ML119698">
    <property type="protein sequence ID" value="RPA79505.1"/>
    <property type="molecule type" value="Genomic_DNA"/>
</dbReference>
<gene>
    <name evidence="2" type="ORF">BJ508DRAFT_328227</name>
</gene>
<sequence length="278" mass="31090">MNSASVPMTIVNDTFCILCDIQFKDNAESEKHFTQPCASETLYDAVDCYRCNGVRNYAPKGTVYPSSDGRFYCAIKSCEFSAANDCRFRNHCYSHDAPYVFKSEVEHYTTVVVRSTRNLKEELVRKKLFRYRKKIEPETVKQDTTPQISSPSNPQSSDMHALPDTAISAKETSFTPPPTPPPRPEANTEAALDKVQPSTNASLATQQGKPTTSADAIAGCSIVGVEQMKENLRAEYNKAVYEEALKNLRDPEAADIDGSAVRMKKIREYFAMTMESFE</sequence>
<feature type="compositionally biased region" description="Low complexity" evidence="1">
    <location>
        <begin position="146"/>
        <end position="157"/>
    </location>
</feature>
<evidence type="ECO:0000313" key="3">
    <source>
        <dbReference type="Proteomes" id="UP000275078"/>
    </source>
</evidence>
<feature type="compositionally biased region" description="Pro residues" evidence="1">
    <location>
        <begin position="175"/>
        <end position="184"/>
    </location>
</feature>
<evidence type="ECO:0000256" key="1">
    <source>
        <dbReference type="SAM" id="MobiDB-lite"/>
    </source>
</evidence>
<reference evidence="2 3" key="1">
    <citation type="journal article" date="2018" name="Nat. Ecol. Evol.">
        <title>Pezizomycetes genomes reveal the molecular basis of ectomycorrhizal truffle lifestyle.</title>
        <authorList>
            <person name="Murat C."/>
            <person name="Payen T."/>
            <person name="Noel B."/>
            <person name="Kuo A."/>
            <person name="Morin E."/>
            <person name="Chen J."/>
            <person name="Kohler A."/>
            <person name="Krizsan K."/>
            <person name="Balestrini R."/>
            <person name="Da Silva C."/>
            <person name="Montanini B."/>
            <person name="Hainaut M."/>
            <person name="Levati E."/>
            <person name="Barry K.W."/>
            <person name="Belfiori B."/>
            <person name="Cichocki N."/>
            <person name="Clum A."/>
            <person name="Dockter R.B."/>
            <person name="Fauchery L."/>
            <person name="Guy J."/>
            <person name="Iotti M."/>
            <person name="Le Tacon F."/>
            <person name="Lindquist E.A."/>
            <person name="Lipzen A."/>
            <person name="Malagnac F."/>
            <person name="Mello A."/>
            <person name="Molinier V."/>
            <person name="Miyauchi S."/>
            <person name="Poulain J."/>
            <person name="Riccioni C."/>
            <person name="Rubini A."/>
            <person name="Sitrit Y."/>
            <person name="Splivallo R."/>
            <person name="Traeger S."/>
            <person name="Wang M."/>
            <person name="Zifcakova L."/>
            <person name="Wipf D."/>
            <person name="Zambonelli A."/>
            <person name="Paolocci F."/>
            <person name="Nowrousian M."/>
            <person name="Ottonello S."/>
            <person name="Baldrian P."/>
            <person name="Spatafora J.W."/>
            <person name="Henrissat B."/>
            <person name="Nagy L.G."/>
            <person name="Aury J.M."/>
            <person name="Wincker P."/>
            <person name="Grigoriev I.V."/>
            <person name="Bonfante P."/>
            <person name="Martin F.M."/>
        </authorList>
    </citation>
    <scope>NUCLEOTIDE SEQUENCE [LARGE SCALE GENOMIC DNA]</scope>
    <source>
        <strain evidence="2 3">RN42</strain>
    </source>
</reference>
<feature type="region of interest" description="Disordered" evidence="1">
    <location>
        <begin position="138"/>
        <end position="213"/>
    </location>
</feature>
<feature type="compositionally biased region" description="Polar residues" evidence="1">
    <location>
        <begin position="196"/>
        <end position="213"/>
    </location>
</feature>
<proteinExistence type="predicted"/>
<keyword evidence="3" id="KW-1185">Reference proteome</keyword>
<dbReference type="AlphaFoldDB" id="A0A3N4I060"/>
<name>A0A3N4I060_ASCIM</name>
<organism evidence="2 3">
    <name type="scientific">Ascobolus immersus RN42</name>
    <dbReference type="NCBI Taxonomy" id="1160509"/>
    <lineage>
        <taxon>Eukaryota</taxon>
        <taxon>Fungi</taxon>
        <taxon>Dikarya</taxon>
        <taxon>Ascomycota</taxon>
        <taxon>Pezizomycotina</taxon>
        <taxon>Pezizomycetes</taxon>
        <taxon>Pezizales</taxon>
        <taxon>Ascobolaceae</taxon>
        <taxon>Ascobolus</taxon>
    </lineage>
</organism>